<keyword evidence="11 14" id="KW-0418">Kinase</keyword>
<dbReference type="Proteomes" id="UP000244162">
    <property type="component" value="Unassembled WGS sequence"/>
</dbReference>
<comment type="catalytic activity">
    <reaction evidence="3">
        <text>adenosylcob(III)inamide + GTP = adenosylcob(III)inamide phosphate + GDP + H(+)</text>
        <dbReference type="Rhea" id="RHEA:15765"/>
        <dbReference type="ChEBI" id="CHEBI:2480"/>
        <dbReference type="ChEBI" id="CHEBI:15378"/>
        <dbReference type="ChEBI" id="CHEBI:37565"/>
        <dbReference type="ChEBI" id="CHEBI:58189"/>
        <dbReference type="ChEBI" id="CHEBI:58502"/>
        <dbReference type="EC" id="2.7.1.156"/>
    </reaction>
</comment>
<dbReference type="OrthoDB" id="9788370at2"/>
<evidence type="ECO:0000313" key="18">
    <source>
        <dbReference type="Proteomes" id="UP000244162"/>
    </source>
</evidence>
<proteinExistence type="inferred from homology"/>
<comment type="similarity">
    <text evidence="7 14">Belongs to the CobU/CobP family.</text>
</comment>
<evidence type="ECO:0000256" key="3">
    <source>
        <dbReference type="ARBA" id="ARBA00001522"/>
    </source>
</evidence>
<dbReference type="EC" id="2.7.7.62" evidence="14"/>
<comment type="pathway">
    <text evidence="6 14">Cofactor biosynthesis; adenosylcobalamin biosynthesis; adenosylcobalamin from cob(II)yrinate a,c-diamide: step 5/7.</text>
</comment>
<organism evidence="17 18">
    <name type="scientific">Sphingomonas oleivorans</name>
    <dbReference type="NCBI Taxonomy" id="1735121"/>
    <lineage>
        <taxon>Bacteria</taxon>
        <taxon>Pseudomonadati</taxon>
        <taxon>Pseudomonadota</taxon>
        <taxon>Alphaproteobacteria</taxon>
        <taxon>Sphingomonadales</taxon>
        <taxon>Sphingomonadaceae</taxon>
        <taxon>Sphingomonas</taxon>
    </lineage>
</organism>
<dbReference type="InterPro" id="IPR027417">
    <property type="entry name" value="P-loop_NTPase"/>
</dbReference>
<evidence type="ECO:0000256" key="16">
    <source>
        <dbReference type="PIRSR" id="PIRSR006135-2"/>
    </source>
</evidence>
<dbReference type="AlphaFoldDB" id="A0A2T5G291"/>
<dbReference type="NCBIfam" id="NF004469">
    <property type="entry name" value="PRK05800.1"/>
    <property type="match status" value="1"/>
</dbReference>
<comment type="caution">
    <text evidence="17">The sequence shown here is derived from an EMBL/GenBank/DDBJ whole genome shotgun (WGS) entry which is preliminary data.</text>
</comment>
<protein>
    <recommendedName>
        <fullName evidence="14">Bifunctional adenosylcobalamin biosynthesis protein</fullName>
        <ecNumber evidence="14">2.7.1.156</ecNumber>
        <ecNumber evidence="14">2.7.7.62</ecNumber>
    </recommendedName>
</protein>
<dbReference type="CDD" id="cd00544">
    <property type="entry name" value="CobU"/>
    <property type="match status" value="1"/>
</dbReference>
<keyword evidence="13 14" id="KW-0342">GTP-binding</keyword>
<evidence type="ECO:0000256" key="5">
    <source>
        <dbReference type="ARBA" id="ARBA00004692"/>
    </source>
</evidence>
<dbReference type="PANTHER" id="PTHR34848">
    <property type="match status" value="1"/>
</dbReference>
<feature type="binding site" evidence="16">
    <location>
        <position position="59"/>
    </location>
    <ligand>
        <name>GTP</name>
        <dbReference type="ChEBI" id="CHEBI:37565"/>
    </ligand>
</feature>
<sequence>MTLILGGARSGKSRLAQTMAEEHAGPLLYLATGQPFDAEMTDRIARHQADRGPRWRTVECPLDLPETIAREDASDRLLLIDCLTLWLSNLLLGEHDIEARAQALLAALADAKGRIILVTNEVGLGIVPENALARSFRDEAGRLNQRIAAAAQSVILVAAGLSLILK</sequence>
<keyword evidence="17" id="KW-0548">Nucleotidyltransferase</keyword>
<feature type="binding site" evidence="16">
    <location>
        <begin position="31"/>
        <end position="33"/>
    </location>
    <ligand>
        <name>GTP</name>
        <dbReference type="ChEBI" id="CHEBI:37565"/>
    </ligand>
</feature>
<evidence type="ECO:0000256" key="6">
    <source>
        <dbReference type="ARBA" id="ARBA00005159"/>
    </source>
</evidence>
<dbReference type="SUPFAM" id="SSF52540">
    <property type="entry name" value="P-loop containing nucleoside triphosphate hydrolases"/>
    <property type="match status" value="1"/>
</dbReference>
<dbReference type="PANTHER" id="PTHR34848:SF1">
    <property type="entry name" value="BIFUNCTIONAL ADENOSYLCOBALAMIN BIOSYNTHESIS PROTEIN COBU"/>
    <property type="match status" value="1"/>
</dbReference>
<keyword evidence="12 14" id="KW-0067">ATP-binding</keyword>
<evidence type="ECO:0000256" key="10">
    <source>
        <dbReference type="ARBA" id="ARBA00022741"/>
    </source>
</evidence>
<evidence type="ECO:0000256" key="14">
    <source>
        <dbReference type="PIRNR" id="PIRNR006135"/>
    </source>
</evidence>
<dbReference type="GO" id="GO:0043752">
    <property type="term" value="F:adenosylcobinamide kinase activity"/>
    <property type="evidence" value="ECO:0007669"/>
    <property type="project" value="UniProtKB-EC"/>
</dbReference>
<dbReference type="EC" id="2.7.1.156" evidence="14"/>
<evidence type="ECO:0000256" key="15">
    <source>
        <dbReference type="PIRSR" id="PIRSR006135-1"/>
    </source>
</evidence>
<dbReference type="Pfam" id="PF02283">
    <property type="entry name" value="CobU"/>
    <property type="match status" value="1"/>
</dbReference>
<name>A0A2T5G291_9SPHN</name>
<comment type="catalytic activity">
    <reaction evidence="2 14">
        <text>adenosylcob(III)inamide phosphate + GTP + H(+) = adenosylcob(III)inamide-GDP + diphosphate</text>
        <dbReference type="Rhea" id="RHEA:22712"/>
        <dbReference type="ChEBI" id="CHEBI:15378"/>
        <dbReference type="ChEBI" id="CHEBI:33019"/>
        <dbReference type="ChEBI" id="CHEBI:37565"/>
        <dbReference type="ChEBI" id="CHEBI:58502"/>
        <dbReference type="ChEBI" id="CHEBI:60487"/>
        <dbReference type="EC" id="2.7.7.62"/>
    </reaction>
</comment>
<evidence type="ECO:0000256" key="13">
    <source>
        <dbReference type="ARBA" id="ARBA00023134"/>
    </source>
</evidence>
<gene>
    <name evidence="17" type="ORF">CLG96_03910</name>
</gene>
<keyword evidence="8 14" id="KW-0169">Cobalamin biosynthesis</keyword>
<dbReference type="UniPathway" id="UPA00148">
    <property type="reaction ID" value="UER00236"/>
</dbReference>
<dbReference type="GO" id="GO:0005525">
    <property type="term" value="F:GTP binding"/>
    <property type="evidence" value="ECO:0007669"/>
    <property type="project" value="UniProtKB-UniRule"/>
</dbReference>
<evidence type="ECO:0000256" key="2">
    <source>
        <dbReference type="ARBA" id="ARBA00000711"/>
    </source>
</evidence>
<comment type="function">
    <text evidence="4 14">Catalyzes ATP-dependent phosphorylation of adenosylcobinamide and addition of GMP to adenosylcobinamide phosphate.</text>
</comment>
<comment type="catalytic activity">
    <reaction evidence="1 14">
        <text>adenosylcob(III)inamide + ATP = adenosylcob(III)inamide phosphate + ADP + H(+)</text>
        <dbReference type="Rhea" id="RHEA:15769"/>
        <dbReference type="ChEBI" id="CHEBI:2480"/>
        <dbReference type="ChEBI" id="CHEBI:15378"/>
        <dbReference type="ChEBI" id="CHEBI:30616"/>
        <dbReference type="ChEBI" id="CHEBI:58502"/>
        <dbReference type="ChEBI" id="CHEBI:456216"/>
        <dbReference type="EC" id="2.7.1.156"/>
    </reaction>
</comment>
<reference evidence="17 18" key="1">
    <citation type="submission" date="2017-09" db="EMBL/GenBank/DDBJ databases">
        <title>Sphingomonas panjinensis sp.nov., isolated from oil-contaminated soil.</title>
        <authorList>
            <person name="Wang L."/>
            <person name="Chen L."/>
        </authorList>
    </citation>
    <scope>NUCLEOTIDE SEQUENCE [LARGE SCALE GENOMIC DNA]</scope>
    <source>
        <strain evidence="17 18">FW-11</strain>
    </source>
</reference>
<dbReference type="GO" id="GO:0008820">
    <property type="term" value="F:cobinamide phosphate guanylyltransferase activity"/>
    <property type="evidence" value="ECO:0007669"/>
    <property type="project" value="UniProtKB-UniRule"/>
</dbReference>
<keyword evidence="9 14" id="KW-0808">Transferase</keyword>
<dbReference type="PIRSF" id="PIRSF006135">
    <property type="entry name" value="CobU"/>
    <property type="match status" value="1"/>
</dbReference>
<dbReference type="Gene3D" id="3.40.50.300">
    <property type="entry name" value="P-loop containing nucleotide triphosphate hydrolases"/>
    <property type="match status" value="1"/>
</dbReference>
<comment type="pathway">
    <text evidence="5 14">Cofactor biosynthesis; adenosylcobalamin biosynthesis; adenosylcobalamin from cob(II)yrinate a,c-diamide: step 6/7.</text>
</comment>
<feature type="binding site" evidence="16">
    <location>
        <position position="81"/>
    </location>
    <ligand>
        <name>GTP</name>
        <dbReference type="ChEBI" id="CHEBI:37565"/>
    </ligand>
</feature>
<dbReference type="GO" id="GO:0005524">
    <property type="term" value="F:ATP binding"/>
    <property type="evidence" value="ECO:0007669"/>
    <property type="project" value="UniProtKB-UniRule"/>
</dbReference>
<evidence type="ECO:0000256" key="9">
    <source>
        <dbReference type="ARBA" id="ARBA00022679"/>
    </source>
</evidence>
<evidence type="ECO:0000256" key="12">
    <source>
        <dbReference type="ARBA" id="ARBA00022840"/>
    </source>
</evidence>
<keyword evidence="18" id="KW-1185">Reference proteome</keyword>
<keyword evidence="10 14" id="KW-0547">Nucleotide-binding</keyword>
<dbReference type="EMBL" id="NWBU01000004">
    <property type="protein sequence ID" value="PTQ13269.1"/>
    <property type="molecule type" value="Genomic_DNA"/>
</dbReference>
<dbReference type="InterPro" id="IPR003203">
    <property type="entry name" value="CobU/CobP"/>
</dbReference>
<evidence type="ECO:0000256" key="7">
    <source>
        <dbReference type="ARBA" id="ARBA00007490"/>
    </source>
</evidence>
<evidence type="ECO:0000256" key="1">
    <source>
        <dbReference type="ARBA" id="ARBA00000312"/>
    </source>
</evidence>
<evidence type="ECO:0000256" key="11">
    <source>
        <dbReference type="ARBA" id="ARBA00022777"/>
    </source>
</evidence>
<accession>A0A2T5G291</accession>
<dbReference type="GO" id="GO:0009236">
    <property type="term" value="P:cobalamin biosynthetic process"/>
    <property type="evidence" value="ECO:0007669"/>
    <property type="project" value="UniProtKB-UniRule"/>
</dbReference>
<evidence type="ECO:0000313" key="17">
    <source>
        <dbReference type="EMBL" id="PTQ13269.1"/>
    </source>
</evidence>
<dbReference type="RefSeq" id="WP_107966502.1">
    <property type="nucleotide sequence ID" value="NZ_NWBU01000004.1"/>
</dbReference>
<evidence type="ECO:0000256" key="4">
    <source>
        <dbReference type="ARBA" id="ARBA00003889"/>
    </source>
</evidence>
<evidence type="ECO:0000256" key="8">
    <source>
        <dbReference type="ARBA" id="ARBA00022573"/>
    </source>
</evidence>
<feature type="binding site" evidence="16">
    <location>
        <begin position="6"/>
        <end position="13"/>
    </location>
    <ligand>
        <name>GTP</name>
        <dbReference type="ChEBI" id="CHEBI:37565"/>
    </ligand>
</feature>
<feature type="active site" description="GMP-histidine intermediate" evidence="15">
    <location>
        <position position="47"/>
    </location>
</feature>